<keyword evidence="1" id="KW-1133">Transmembrane helix</keyword>
<accession>A0ABQ3XEM7</accession>
<gene>
    <name evidence="2" type="ORF">Aco03nite_053570</name>
</gene>
<sequence>MSATLTRLYLIRAITALTWAVLLFVALAQAGTLTAGSAVPAFATALLVLYPVIDVAASVVDARAQQASGRPGNARTQWINAAISTVTAVAVLVAALDGPAPVLRVYAAWAILTGVIQLALAVNRLRRGLPGQWSMIISGAGSALVGLTFVNQATQPELSLTGVAGYAVGGAILYLISTARLRRTAITA</sequence>
<dbReference type="Proteomes" id="UP000612282">
    <property type="component" value="Unassembled WGS sequence"/>
</dbReference>
<proteinExistence type="predicted"/>
<feature type="transmembrane region" description="Helical" evidence="1">
    <location>
        <begin position="158"/>
        <end position="176"/>
    </location>
</feature>
<protein>
    <submittedName>
        <fullName evidence="2">Membrane protein</fullName>
    </submittedName>
</protein>
<reference evidence="2 3" key="1">
    <citation type="submission" date="2021-01" db="EMBL/GenBank/DDBJ databases">
        <title>Whole genome shotgun sequence of Actinoplanes couchii NBRC 106145.</title>
        <authorList>
            <person name="Komaki H."/>
            <person name="Tamura T."/>
        </authorList>
    </citation>
    <scope>NUCLEOTIDE SEQUENCE [LARGE SCALE GENOMIC DNA]</scope>
    <source>
        <strain evidence="2 3">NBRC 106145</strain>
    </source>
</reference>
<keyword evidence="1" id="KW-0472">Membrane</keyword>
<evidence type="ECO:0000256" key="1">
    <source>
        <dbReference type="SAM" id="Phobius"/>
    </source>
</evidence>
<feature type="transmembrane region" description="Helical" evidence="1">
    <location>
        <begin position="102"/>
        <end position="121"/>
    </location>
</feature>
<evidence type="ECO:0000313" key="3">
    <source>
        <dbReference type="Proteomes" id="UP000612282"/>
    </source>
</evidence>
<feature type="transmembrane region" description="Helical" evidence="1">
    <location>
        <begin position="78"/>
        <end position="96"/>
    </location>
</feature>
<feature type="transmembrane region" description="Helical" evidence="1">
    <location>
        <begin position="38"/>
        <end position="57"/>
    </location>
</feature>
<keyword evidence="3" id="KW-1185">Reference proteome</keyword>
<dbReference type="RefSeq" id="WP_203799028.1">
    <property type="nucleotide sequence ID" value="NZ_BAAAQE010000094.1"/>
</dbReference>
<feature type="transmembrane region" description="Helical" evidence="1">
    <location>
        <begin position="133"/>
        <end position="152"/>
    </location>
</feature>
<name>A0ABQ3XEM7_9ACTN</name>
<evidence type="ECO:0000313" key="2">
    <source>
        <dbReference type="EMBL" id="GID56953.1"/>
    </source>
</evidence>
<dbReference type="EMBL" id="BOMG01000064">
    <property type="protein sequence ID" value="GID56953.1"/>
    <property type="molecule type" value="Genomic_DNA"/>
</dbReference>
<keyword evidence="1" id="KW-0812">Transmembrane</keyword>
<organism evidence="2 3">
    <name type="scientific">Actinoplanes couchii</name>
    <dbReference type="NCBI Taxonomy" id="403638"/>
    <lineage>
        <taxon>Bacteria</taxon>
        <taxon>Bacillati</taxon>
        <taxon>Actinomycetota</taxon>
        <taxon>Actinomycetes</taxon>
        <taxon>Micromonosporales</taxon>
        <taxon>Micromonosporaceae</taxon>
        <taxon>Actinoplanes</taxon>
    </lineage>
</organism>
<comment type="caution">
    <text evidence="2">The sequence shown here is derived from an EMBL/GenBank/DDBJ whole genome shotgun (WGS) entry which is preliminary data.</text>
</comment>